<protein>
    <submittedName>
        <fullName evidence="1">Uncharacterized protein</fullName>
    </submittedName>
</protein>
<dbReference type="AlphaFoldDB" id="A0A8S9U0G7"/>
<evidence type="ECO:0000313" key="2">
    <source>
        <dbReference type="Proteomes" id="UP000704712"/>
    </source>
</evidence>
<comment type="caution">
    <text evidence="1">The sequence shown here is derived from an EMBL/GenBank/DDBJ whole genome shotgun (WGS) entry which is preliminary data.</text>
</comment>
<organism evidence="1 2">
    <name type="scientific">Phytophthora infestans</name>
    <name type="common">Potato late blight agent</name>
    <name type="synonym">Botrytis infestans</name>
    <dbReference type="NCBI Taxonomy" id="4787"/>
    <lineage>
        <taxon>Eukaryota</taxon>
        <taxon>Sar</taxon>
        <taxon>Stramenopiles</taxon>
        <taxon>Oomycota</taxon>
        <taxon>Peronosporomycetes</taxon>
        <taxon>Peronosporales</taxon>
        <taxon>Peronosporaceae</taxon>
        <taxon>Phytophthora</taxon>
    </lineage>
</organism>
<proteinExistence type="predicted"/>
<name>A0A8S9U0G7_PHYIN</name>
<gene>
    <name evidence="1" type="ORF">GN958_ATG18374</name>
</gene>
<accession>A0A8S9U0G7</accession>
<evidence type="ECO:0000313" key="1">
    <source>
        <dbReference type="EMBL" id="KAF4132404.1"/>
    </source>
</evidence>
<sequence length="187" mass="20522">MSDSTKKGDKERCLTYSITVRPDNMEKDTTEEVVAEKMPMFNGARNFKKIYARSENPVRARPCAKMHSVDFTSVADPMSGKTMDVDLTATIIATATATIVSNTIEVATVVVVVTSTILQLQPAVSTAPFTERLVTTSRSTALCGRTTNKTSTSKWNNVVVLGPQQQQRVCPIRMGQRQQGDERSSDD</sequence>
<reference evidence="1" key="1">
    <citation type="submission" date="2020-03" db="EMBL/GenBank/DDBJ databases">
        <title>Hybrid Assembly of Korean Phytophthora infestans isolates.</title>
        <authorList>
            <person name="Prokchorchik M."/>
            <person name="Lee Y."/>
            <person name="Seo J."/>
            <person name="Cho J.-H."/>
            <person name="Park Y.-E."/>
            <person name="Jang D.-C."/>
            <person name="Im J.-S."/>
            <person name="Choi J.-G."/>
            <person name="Park H.-J."/>
            <person name="Lee G.-B."/>
            <person name="Lee Y.-G."/>
            <person name="Hong S.-Y."/>
            <person name="Cho K."/>
            <person name="Sohn K.H."/>
        </authorList>
    </citation>
    <scope>NUCLEOTIDE SEQUENCE</scope>
    <source>
        <strain evidence="1">KR_2_A2</strain>
    </source>
</reference>
<dbReference type="Proteomes" id="UP000704712">
    <property type="component" value="Unassembled WGS sequence"/>
</dbReference>
<dbReference type="EMBL" id="JAACNO010002550">
    <property type="protein sequence ID" value="KAF4132404.1"/>
    <property type="molecule type" value="Genomic_DNA"/>
</dbReference>